<dbReference type="PANTHER" id="PTHR40045">
    <property type="entry name" value="YCGG FAMILY PROTEIN"/>
    <property type="match status" value="1"/>
</dbReference>
<dbReference type="NCBIfam" id="NF041366">
    <property type="entry name" value="GntA_guanitoxin"/>
    <property type="match status" value="1"/>
</dbReference>
<evidence type="ECO:0008006" key="4">
    <source>
        <dbReference type="Google" id="ProtNLM"/>
    </source>
</evidence>
<dbReference type="EMBL" id="FPCK01000001">
    <property type="protein sequence ID" value="SFV31605.1"/>
    <property type="molecule type" value="Genomic_DNA"/>
</dbReference>
<evidence type="ECO:0000256" key="1">
    <source>
        <dbReference type="SAM" id="MobiDB-lite"/>
    </source>
</evidence>
<sequence length="244" mass="27518">MLHSSISVCGSMRSELELALEEFVRAPSFPCVGAKSALGKGQLTTYVARSIESAWNDVDIQDQLMQFAWRYQKEPTLFTSFAVIFEGPGDLNESQFEERMWERIQSLTEKDSWRGQTVDPRVSADPDDPHFSLSFGGEAFFVVGLHPRASRPARRFAYPTMIFNLHDQFEALRAQNRYEKLRGSILERDLELAGSINPMLARHGTVSEARQYSGRNVPDSWSCPYHREDKPAAANPLGGAEKQA</sequence>
<dbReference type="Proteomes" id="UP000199074">
    <property type="component" value="Unassembled WGS sequence"/>
</dbReference>
<name>A0A1I7NAB2_9HYPH</name>
<dbReference type="AlphaFoldDB" id="A0A1I7NAB2"/>
<dbReference type="InterPro" id="IPR014988">
    <property type="entry name" value="Uncharacterised_YqcI/YcgG"/>
</dbReference>
<dbReference type="PANTHER" id="PTHR40045:SF1">
    <property type="entry name" value="YQCI_YCGG FAMILY PROTEIN"/>
    <property type="match status" value="1"/>
</dbReference>
<evidence type="ECO:0000313" key="2">
    <source>
        <dbReference type="EMBL" id="SFV31605.1"/>
    </source>
</evidence>
<accession>A0A1I7NAB2</accession>
<organism evidence="2 3">
    <name type="scientific">Devosia crocina</name>
    <dbReference type="NCBI Taxonomy" id="429728"/>
    <lineage>
        <taxon>Bacteria</taxon>
        <taxon>Pseudomonadati</taxon>
        <taxon>Pseudomonadota</taxon>
        <taxon>Alphaproteobacteria</taxon>
        <taxon>Hyphomicrobiales</taxon>
        <taxon>Devosiaceae</taxon>
        <taxon>Devosia</taxon>
    </lineage>
</organism>
<keyword evidence="3" id="KW-1185">Reference proteome</keyword>
<dbReference type="STRING" id="429728.SAMN05216456_1394"/>
<evidence type="ECO:0000313" key="3">
    <source>
        <dbReference type="Proteomes" id="UP000199074"/>
    </source>
</evidence>
<gene>
    <name evidence="2" type="ORF">SAMN05216456_1394</name>
</gene>
<dbReference type="Pfam" id="PF08892">
    <property type="entry name" value="YqcI_YcgG"/>
    <property type="match status" value="1"/>
</dbReference>
<proteinExistence type="predicted"/>
<reference evidence="2 3" key="1">
    <citation type="submission" date="2016-10" db="EMBL/GenBank/DDBJ databases">
        <authorList>
            <person name="de Groot N.N."/>
        </authorList>
    </citation>
    <scope>NUCLEOTIDE SEQUENCE [LARGE SCALE GENOMIC DNA]</scope>
    <source>
        <strain evidence="2 3">IPL20</strain>
    </source>
</reference>
<protein>
    <recommendedName>
        <fullName evidence="4">YqcI/YcgG family protein</fullName>
    </recommendedName>
</protein>
<feature type="region of interest" description="Disordered" evidence="1">
    <location>
        <begin position="220"/>
        <end position="244"/>
    </location>
</feature>